<accession>A0A4R6K0Q7</accession>
<organism evidence="2 3">
    <name type="scientific">Paractinoplanes brasiliensis</name>
    <dbReference type="NCBI Taxonomy" id="52695"/>
    <lineage>
        <taxon>Bacteria</taxon>
        <taxon>Bacillati</taxon>
        <taxon>Actinomycetota</taxon>
        <taxon>Actinomycetes</taxon>
        <taxon>Micromonosporales</taxon>
        <taxon>Micromonosporaceae</taxon>
        <taxon>Paractinoplanes</taxon>
    </lineage>
</organism>
<protein>
    <submittedName>
        <fullName evidence="2">Uncharacterized protein</fullName>
    </submittedName>
</protein>
<evidence type="ECO:0000313" key="3">
    <source>
        <dbReference type="Proteomes" id="UP000294901"/>
    </source>
</evidence>
<keyword evidence="3" id="KW-1185">Reference proteome</keyword>
<reference evidence="2 3" key="1">
    <citation type="submission" date="2019-03" db="EMBL/GenBank/DDBJ databases">
        <title>Sequencing the genomes of 1000 actinobacteria strains.</title>
        <authorList>
            <person name="Klenk H.-P."/>
        </authorList>
    </citation>
    <scope>NUCLEOTIDE SEQUENCE [LARGE SCALE GENOMIC DNA]</scope>
    <source>
        <strain evidence="2 3">DSM 43805</strain>
    </source>
</reference>
<dbReference type="AlphaFoldDB" id="A0A4R6K0Q7"/>
<dbReference type="EMBL" id="SNWR01000001">
    <property type="protein sequence ID" value="TDO41832.1"/>
    <property type="molecule type" value="Genomic_DNA"/>
</dbReference>
<feature type="compositionally biased region" description="Pro residues" evidence="1">
    <location>
        <begin position="145"/>
        <end position="156"/>
    </location>
</feature>
<evidence type="ECO:0000313" key="2">
    <source>
        <dbReference type="EMBL" id="TDO41832.1"/>
    </source>
</evidence>
<gene>
    <name evidence="2" type="ORF">C8E87_5581</name>
</gene>
<evidence type="ECO:0000256" key="1">
    <source>
        <dbReference type="SAM" id="MobiDB-lite"/>
    </source>
</evidence>
<comment type="caution">
    <text evidence="2">The sequence shown here is derived from an EMBL/GenBank/DDBJ whole genome shotgun (WGS) entry which is preliminary data.</text>
</comment>
<dbReference type="Proteomes" id="UP000294901">
    <property type="component" value="Unassembled WGS sequence"/>
</dbReference>
<feature type="region of interest" description="Disordered" evidence="1">
    <location>
        <begin position="104"/>
        <end position="237"/>
    </location>
</feature>
<feature type="compositionally biased region" description="Basic and acidic residues" evidence="1">
    <location>
        <begin position="158"/>
        <end position="169"/>
    </location>
</feature>
<sequence>MRKITRTARYREQPLGRDLRSDRLRARLRKRCSSSSAGSLLRVRSDGRRWARWPGRRQVKSWSRSSATRRPGDSLRSVVGVTLCSCMTRRWWRIMSCSVGPPVRPLARSPTPPRAPVEPAGGHGPLDRGTWRHHGWPPGDRWSPRPAPRPRPPVPPSRQDDGRTAEPARSRYGAAPVGKNRPLTEDAPPRGSSHQPQRASSWPGHGQRRSGRAWATRRLVGLANGGVLRSADERNPG</sequence>
<name>A0A4R6K0Q7_9ACTN</name>
<proteinExistence type="predicted"/>